<comment type="caution">
    <text evidence="2">The sequence shown here is derived from an EMBL/GenBank/DDBJ whole genome shotgun (WGS) entry which is preliminary data.</text>
</comment>
<dbReference type="eggNOG" id="COG2267">
    <property type="taxonomic scope" value="Bacteria"/>
</dbReference>
<feature type="domain" description="AB hydrolase-1" evidence="1">
    <location>
        <begin position="21"/>
        <end position="269"/>
    </location>
</feature>
<dbReference type="InterPro" id="IPR000073">
    <property type="entry name" value="AB_hydrolase_1"/>
</dbReference>
<gene>
    <name evidence="2" type="ORF">BN381_640026</name>
</gene>
<dbReference type="InterPro" id="IPR050471">
    <property type="entry name" value="AB_hydrolase"/>
</dbReference>
<keyword evidence="3" id="KW-1185">Reference proteome</keyword>
<name>R4Z2Y5_9ACTN</name>
<dbReference type="RefSeq" id="WP_012229853.1">
    <property type="nucleotide sequence ID" value="NZ_HG422565.1"/>
</dbReference>
<dbReference type="PANTHER" id="PTHR43433">
    <property type="entry name" value="HYDROLASE, ALPHA/BETA FOLD FAMILY PROTEIN"/>
    <property type="match status" value="1"/>
</dbReference>
<dbReference type="EMBL" id="CANL01000061">
    <property type="protein sequence ID" value="CCM65279.1"/>
    <property type="molecule type" value="Genomic_DNA"/>
</dbReference>
<dbReference type="SUPFAM" id="SSF53474">
    <property type="entry name" value="alpha/beta-Hydrolases"/>
    <property type="match status" value="1"/>
</dbReference>
<organism evidence="2 3">
    <name type="scientific">Candidatus Neomicrothrix parvicella RN1</name>
    <dbReference type="NCBI Taxonomy" id="1229780"/>
    <lineage>
        <taxon>Bacteria</taxon>
        <taxon>Bacillati</taxon>
        <taxon>Actinomycetota</taxon>
        <taxon>Acidimicrobiia</taxon>
        <taxon>Acidimicrobiales</taxon>
        <taxon>Microthrixaceae</taxon>
        <taxon>Candidatus Neomicrothrix</taxon>
    </lineage>
</organism>
<dbReference type="Gene3D" id="3.40.50.1820">
    <property type="entry name" value="alpha/beta hydrolase"/>
    <property type="match status" value="1"/>
</dbReference>
<dbReference type="HOGENOM" id="CLU_020336_0_1_11"/>
<evidence type="ECO:0000313" key="3">
    <source>
        <dbReference type="Proteomes" id="UP000018291"/>
    </source>
</evidence>
<accession>R4Z2Y5</accession>
<dbReference type="OrthoDB" id="8957634at2"/>
<protein>
    <submittedName>
        <fullName evidence="2">Putative hydrolase</fullName>
    </submittedName>
</protein>
<dbReference type="GO" id="GO:0004806">
    <property type="term" value="F:triacylglycerol lipase activity"/>
    <property type="evidence" value="ECO:0007669"/>
    <property type="project" value="TreeGrafter"/>
</dbReference>
<keyword evidence="2" id="KW-0378">Hydrolase</keyword>
<sequence length="289" mass="31144">MPSVNANGITIGYETFGDGEPLLLIMGLGAQLTDWPDGFLELLVEQGFGVIAMDNRDQGLSTEFDWDPPSQARSVLGLMAKRPPKTGYLLADMADDAAGLLEALNVDSAHIVGASMGGMIAQSLAIGHPERVRSLTSIMSNTGDRKHGGIAPRLLPAMARMPEPTRETAVERSIATFKLIGGPHWDEAAHRARAERSLARAFRPKGTNRQTAAIMASPDRTEGLRRLSSPTLVIHGLADPLVRPTGGIATAKAVRDSRLLMFPDMGHDIPAPRHPEMIDAIRRNAERAR</sequence>
<dbReference type="STRING" id="1229780.BN381_640026"/>
<dbReference type="Pfam" id="PF00561">
    <property type="entry name" value="Abhydrolase_1"/>
    <property type="match status" value="1"/>
</dbReference>
<dbReference type="GO" id="GO:0046503">
    <property type="term" value="P:glycerolipid catabolic process"/>
    <property type="evidence" value="ECO:0007669"/>
    <property type="project" value="TreeGrafter"/>
</dbReference>
<dbReference type="InterPro" id="IPR029058">
    <property type="entry name" value="AB_hydrolase_fold"/>
</dbReference>
<evidence type="ECO:0000259" key="1">
    <source>
        <dbReference type="Pfam" id="PF00561"/>
    </source>
</evidence>
<proteinExistence type="predicted"/>
<dbReference type="PANTHER" id="PTHR43433:SF5">
    <property type="entry name" value="AB HYDROLASE-1 DOMAIN-CONTAINING PROTEIN"/>
    <property type="match status" value="1"/>
</dbReference>
<dbReference type="AlphaFoldDB" id="R4Z2Y5"/>
<dbReference type="Proteomes" id="UP000018291">
    <property type="component" value="Unassembled WGS sequence"/>
</dbReference>
<evidence type="ECO:0000313" key="2">
    <source>
        <dbReference type="EMBL" id="CCM65279.1"/>
    </source>
</evidence>
<reference evidence="2 3" key="1">
    <citation type="journal article" date="2013" name="ISME J.">
        <title>Metabolic model for the filamentous 'Candidatus Microthrix parvicella' based on genomic and metagenomic analyses.</title>
        <authorList>
            <person name="Jon McIlroy S."/>
            <person name="Kristiansen R."/>
            <person name="Albertsen M."/>
            <person name="Michael Karst S."/>
            <person name="Rossetti S."/>
            <person name="Lund Nielsen J."/>
            <person name="Tandoi V."/>
            <person name="James Seviour R."/>
            <person name="Nielsen P.H."/>
        </authorList>
    </citation>
    <scope>NUCLEOTIDE SEQUENCE [LARGE SCALE GENOMIC DNA]</scope>
    <source>
        <strain evidence="2 3">RN1</strain>
    </source>
</reference>